<gene>
    <name evidence="1" type="ORF">CCMP2556_LOCUS23602</name>
</gene>
<organism evidence="1 2">
    <name type="scientific">Durusdinium trenchii</name>
    <dbReference type="NCBI Taxonomy" id="1381693"/>
    <lineage>
        <taxon>Eukaryota</taxon>
        <taxon>Sar</taxon>
        <taxon>Alveolata</taxon>
        <taxon>Dinophyceae</taxon>
        <taxon>Suessiales</taxon>
        <taxon>Symbiodiniaceae</taxon>
        <taxon>Durusdinium</taxon>
    </lineage>
</organism>
<dbReference type="Proteomes" id="UP001642484">
    <property type="component" value="Unassembled WGS sequence"/>
</dbReference>
<dbReference type="EMBL" id="CAXAMN010015113">
    <property type="protein sequence ID" value="CAK9045034.1"/>
    <property type="molecule type" value="Genomic_DNA"/>
</dbReference>
<evidence type="ECO:0000313" key="2">
    <source>
        <dbReference type="Proteomes" id="UP001642484"/>
    </source>
</evidence>
<comment type="caution">
    <text evidence="1">The sequence shown here is derived from an EMBL/GenBank/DDBJ whole genome shotgun (WGS) entry which is preliminary data.</text>
</comment>
<accession>A0ABP0M2Q3</accession>
<proteinExistence type="predicted"/>
<name>A0ABP0M2Q3_9DINO</name>
<evidence type="ECO:0000313" key="1">
    <source>
        <dbReference type="EMBL" id="CAK9045034.1"/>
    </source>
</evidence>
<protein>
    <submittedName>
        <fullName evidence="1">Uncharacterized protein</fullName>
    </submittedName>
</protein>
<keyword evidence="2" id="KW-1185">Reference proteome</keyword>
<sequence>MQVGAEIYSMKRQSSPCPNAANRFSNMPFLQKHCMFQWFSGNCGAISCDCNASGTLMVMRDGGGANCHWNPCPRVIKNRWAIKKGWVQRSSGLPCLFMRLLIVCNQLLECRVPSTYICMCMYELPKGLG</sequence>
<reference evidence="1 2" key="1">
    <citation type="submission" date="2024-02" db="EMBL/GenBank/DDBJ databases">
        <authorList>
            <person name="Chen Y."/>
            <person name="Shah S."/>
            <person name="Dougan E. K."/>
            <person name="Thang M."/>
            <person name="Chan C."/>
        </authorList>
    </citation>
    <scope>NUCLEOTIDE SEQUENCE [LARGE SCALE GENOMIC DNA]</scope>
</reference>